<feature type="region of interest" description="Disordered" evidence="1">
    <location>
        <begin position="82"/>
        <end position="140"/>
    </location>
</feature>
<sequence length="185" mass="20162">VNIASLENRLLPPDILDLVEDLICKTCHLNQDPPSIILRCTTPSPPMSGLVGKISPMASPEANKMPAFPDILEFILTQPPVLSDSSPETSTSDPPQAIGKQAPRIPKESEGLHTTTNSSIKVARTSKTRNMAPPPRIDGSLQVQKPIMSYAEAALVRLCKMCSAKVSPFKLMEHLTSHRPCTKRF</sequence>
<accession>A0A8X6U6H9</accession>
<evidence type="ECO:0000313" key="3">
    <source>
        <dbReference type="Proteomes" id="UP000887013"/>
    </source>
</evidence>
<dbReference type="EMBL" id="BMAW01119643">
    <property type="protein sequence ID" value="GFT85687.1"/>
    <property type="molecule type" value="Genomic_DNA"/>
</dbReference>
<dbReference type="Proteomes" id="UP000887013">
    <property type="component" value="Unassembled WGS sequence"/>
</dbReference>
<feature type="non-terminal residue" evidence="2">
    <location>
        <position position="1"/>
    </location>
</feature>
<organism evidence="2 3">
    <name type="scientific">Nephila pilipes</name>
    <name type="common">Giant wood spider</name>
    <name type="synonym">Nephila maculata</name>
    <dbReference type="NCBI Taxonomy" id="299642"/>
    <lineage>
        <taxon>Eukaryota</taxon>
        <taxon>Metazoa</taxon>
        <taxon>Ecdysozoa</taxon>
        <taxon>Arthropoda</taxon>
        <taxon>Chelicerata</taxon>
        <taxon>Arachnida</taxon>
        <taxon>Araneae</taxon>
        <taxon>Araneomorphae</taxon>
        <taxon>Entelegynae</taxon>
        <taxon>Araneoidea</taxon>
        <taxon>Nephilidae</taxon>
        <taxon>Nephila</taxon>
    </lineage>
</organism>
<dbReference type="AlphaFoldDB" id="A0A8X6U6H9"/>
<evidence type="ECO:0000256" key="1">
    <source>
        <dbReference type="SAM" id="MobiDB-lite"/>
    </source>
</evidence>
<protein>
    <submittedName>
        <fullName evidence="2">Uncharacterized protein</fullName>
    </submittedName>
</protein>
<evidence type="ECO:0000313" key="2">
    <source>
        <dbReference type="EMBL" id="GFT85687.1"/>
    </source>
</evidence>
<keyword evidence="3" id="KW-1185">Reference proteome</keyword>
<feature type="compositionally biased region" description="Low complexity" evidence="1">
    <location>
        <begin position="83"/>
        <end position="95"/>
    </location>
</feature>
<name>A0A8X6U6H9_NEPPI</name>
<comment type="caution">
    <text evidence="2">The sequence shown here is derived from an EMBL/GenBank/DDBJ whole genome shotgun (WGS) entry which is preliminary data.</text>
</comment>
<reference evidence="2" key="1">
    <citation type="submission" date="2020-08" db="EMBL/GenBank/DDBJ databases">
        <title>Multicomponent nature underlies the extraordinary mechanical properties of spider dragline silk.</title>
        <authorList>
            <person name="Kono N."/>
            <person name="Nakamura H."/>
            <person name="Mori M."/>
            <person name="Yoshida Y."/>
            <person name="Ohtoshi R."/>
            <person name="Malay A.D."/>
            <person name="Moran D.A.P."/>
            <person name="Tomita M."/>
            <person name="Numata K."/>
            <person name="Arakawa K."/>
        </authorList>
    </citation>
    <scope>NUCLEOTIDE SEQUENCE</scope>
</reference>
<proteinExistence type="predicted"/>
<gene>
    <name evidence="2" type="ORF">NPIL_461921</name>
</gene>